<proteinExistence type="predicted"/>
<evidence type="ECO:0000313" key="4">
    <source>
        <dbReference type="Proteomes" id="UP000001640"/>
    </source>
</evidence>
<protein>
    <recommendedName>
        <fullName evidence="2">Ribosomal protein bL31m N-terminal domain-containing protein</fullName>
    </recommendedName>
</protein>
<accession>G0VJT3</accession>
<evidence type="ECO:0000256" key="1">
    <source>
        <dbReference type="SAM" id="MobiDB-lite"/>
    </source>
</evidence>
<dbReference type="eggNOG" id="ENOG502RZ6E">
    <property type="taxonomic scope" value="Eukaryota"/>
</dbReference>
<dbReference type="AlphaFoldDB" id="G0VJT3"/>
<dbReference type="InterPro" id="IPR048874">
    <property type="entry name" value="Ribosomal_bL31m_N"/>
</dbReference>
<organism evidence="3 4">
    <name type="scientific">Naumovozyma castellii</name>
    <name type="common">Yeast</name>
    <name type="synonym">Saccharomyces castellii</name>
    <dbReference type="NCBI Taxonomy" id="27288"/>
    <lineage>
        <taxon>Eukaryota</taxon>
        <taxon>Fungi</taxon>
        <taxon>Dikarya</taxon>
        <taxon>Ascomycota</taxon>
        <taxon>Saccharomycotina</taxon>
        <taxon>Saccharomycetes</taxon>
        <taxon>Saccharomycetales</taxon>
        <taxon>Saccharomycetaceae</taxon>
        <taxon>Naumovozyma</taxon>
    </lineage>
</organism>
<reference evidence="3 4" key="1">
    <citation type="journal article" date="2011" name="Proc. Natl. Acad. Sci. U.S.A.">
        <title>Evolutionary erosion of yeast sex chromosomes by mating-type switching accidents.</title>
        <authorList>
            <person name="Gordon J.L."/>
            <person name="Armisen D."/>
            <person name="Proux-Wera E."/>
            <person name="Oheigeartaigh S.S."/>
            <person name="Byrne K.P."/>
            <person name="Wolfe K.H."/>
        </authorList>
    </citation>
    <scope>NUCLEOTIDE SEQUENCE [LARGE SCALE GENOMIC DNA]</scope>
    <source>
        <strain evidence="4">ATCC 76901 / BCRC 22586 / CBS 4309 / NBRC 1992 / NRRL Y-12630</strain>
    </source>
</reference>
<dbReference type="KEGG" id="ncs:NCAS_0I00960"/>
<dbReference type="PANTHER" id="PTHR28174:SF1">
    <property type="entry name" value="LARGE RIBOSOMAL SUBUNIT PROTEIN BL31M"/>
    <property type="match status" value="1"/>
</dbReference>
<feature type="compositionally biased region" description="Basic and acidic residues" evidence="1">
    <location>
        <begin position="127"/>
        <end position="145"/>
    </location>
</feature>
<name>G0VJT3_NAUCA</name>
<dbReference type="GeneID" id="96905454"/>
<dbReference type="RefSeq" id="XP_003678109.1">
    <property type="nucleotide sequence ID" value="XM_003678061.1"/>
</dbReference>
<dbReference type="FunCoup" id="G0VJT3">
    <property type="interactions" value="197"/>
</dbReference>
<feature type="domain" description="Ribosomal protein bL31m N-terminal" evidence="2">
    <location>
        <begin position="27"/>
        <end position="86"/>
    </location>
</feature>
<dbReference type="InterPro" id="IPR034600">
    <property type="entry name" value="Ribosomal_bL31m"/>
</dbReference>
<dbReference type="OMA" id="RRSQFPK"/>
<keyword evidence="4" id="KW-1185">Reference proteome</keyword>
<dbReference type="GO" id="GO:0005762">
    <property type="term" value="C:mitochondrial large ribosomal subunit"/>
    <property type="evidence" value="ECO:0007669"/>
    <property type="project" value="EnsemblFungi"/>
</dbReference>
<gene>
    <name evidence="3" type="primary">NCAS0I00960</name>
    <name evidence="3" type="ordered locus">NCAS_0I00960</name>
</gene>
<dbReference type="OrthoDB" id="5587740at2759"/>
<dbReference type="GO" id="GO:0003735">
    <property type="term" value="F:structural constituent of ribosome"/>
    <property type="evidence" value="ECO:0007669"/>
    <property type="project" value="EnsemblFungi"/>
</dbReference>
<evidence type="ECO:0000313" key="3">
    <source>
        <dbReference type="EMBL" id="CCC71764.1"/>
    </source>
</evidence>
<feature type="region of interest" description="Disordered" evidence="1">
    <location>
        <begin position="115"/>
        <end position="150"/>
    </location>
</feature>
<dbReference type="PANTHER" id="PTHR28174">
    <property type="entry name" value="54S RIBOSOMAL PROTEIN L36, MITOCHONDRIAL"/>
    <property type="match status" value="1"/>
</dbReference>
<dbReference type="Pfam" id="PF21492">
    <property type="entry name" value="bL31_N"/>
    <property type="match status" value="1"/>
</dbReference>
<evidence type="ECO:0000259" key="2">
    <source>
        <dbReference type="Pfam" id="PF21492"/>
    </source>
</evidence>
<dbReference type="InParanoid" id="G0VJT3"/>
<dbReference type="STRING" id="1064592.G0VJT3"/>
<sequence>MLNFMRSLVTKRCASTGAYPGSTRISLPKRPMKKIRVGKARPAIYHQFNVKIEMSDGSVVLRRSQFPKDEIRLIQDQRNNPLWNPSRTDLVVLDANAGSSLDKFKQRYSSIFTLEDDSKQQEVPSPSKKEPISTKTTEEDAKIEPESELSDQDVFAADDYLSILDDNSQQIKTGKLAMKKKPKKK</sequence>
<dbReference type="GO" id="GO:0032543">
    <property type="term" value="P:mitochondrial translation"/>
    <property type="evidence" value="ECO:0007669"/>
    <property type="project" value="EnsemblFungi"/>
</dbReference>
<dbReference type="HOGENOM" id="CLU_130029_1_0_1"/>
<reference key="2">
    <citation type="submission" date="2011-08" db="EMBL/GenBank/DDBJ databases">
        <title>Genome sequence of Naumovozyma castellii.</title>
        <authorList>
            <person name="Gordon J.L."/>
            <person name="Armisen D."/>
            <person name="Proux-Wera E."/>
            <person name="OhEigeartaigh S.S."/>
            <person name="Byrne K.P."/>
            <person name="Wolfe K.H."/>
        </authorList>
    </citation>
    <scope>NUCLEOTIDE SEQUENCE</scope>
    <source>
        <strain>Type strain:CBS 4309</strain>
    </source>
</reference>
<dbReference type="EMBL" id="HE576760">
    <property type="protein sequence ID" value="CCC71764.1"/>
    <property type="molecule type" value="Genomic_DNA"/>
</dbReference>
<dbReference type="Gene3D" id="6.20.130.10">
    <property type="match status" value="1"/>
</dbReference>
<dbReference type="Proteomes" id="UP000001640">
    <property type="component" value="Chromosome 9"/>
</dbReference>